<name>A0A0G3BQT7_9BURK</name>
<dbReference type="EMBL" id="CP011371">
    <property type="protein sequence ID" value="AKJ28915.1"/>
    <property type="molecule type" value="Genomic_DNA"/>
</dbReference>
<dbReference type="Pfam" id="PF12849">
    <property type="entry name" value="PBP_like_2"/>
    <property type="match status" value="1"/>
</dbReference>
<dbReference type="STRING" id="413882.AAW51_2224"/>
<comment type="subunit">
    <text evidence="3 7">The complex is composed of two ATP-binding proteins (PstB), two transmembrane proteins (PstC and PstA) and a solute-binding protein (PstS).</text>
</comment>
<organism evidence="10 11">
    <name type="scientific">Caldimonas brevitalea</name>
    <dbReference type="NCBI Taxonomy" id="413882"/>
    <lineage>
        <taxon>Bacteria</taxon>
        <taxon>Pseudomonadati</taxon>
        <taxon>Pseudomonadota</taxon>
        <taxon>Betaproteobacteria</taxon>
        <taxon>Burkholderiales</taxon>
        <taxon>Sphaerotilaceae</taxon>
        <taxon>Caldimonas</taxon>
    </lineage>
</organism>
<feature type="domain" description="PBP" evidence="9">
    <location>
        <begin position="24"/>
        <end position="306"/>
    </location>
</feature>
<dbReference type="InterPro" id="IPR050962">
    <property type="entry name" value="Phosphate-bind_PstS"/>
</dbReference>
<comment type="function">
    <text evidence="1 7">Part of the ABC transporter complex PstSACB involved in phosphate import.</text>
</comment>
<dbReference type="PATRIC" id="fig|413882.6.peg.2331"/>
<dbReference type="PIRSF" id="PIRSF002756">
    <property type="entry name" value="PstS"/>
    <property type="match status" value="1"/>
</dbReference>
<dbReference type="CDD" id="cd13565">
    <property type="entry name" value="PBP2_PstS"/>
    <property type="match status" value="1"/>
</dbReference>
<sequence length="346" mass="36575">MNFSVFRSALATAALVGVAGYAQAQDVTGAGASFPAPVYAKWADAYNKAAGVRINYQSVGSGAGLKQIKAKTVDFGASDAPLKDEDLAKDGLVQFPTVIGGVVPVVNIKGIAPGQIKLTGQVLGDIYLGKITKWNDAAVTALNPGVSLPDATIAVVRRADGSGTSFIFTNYLSKVNADWKSKVGEGTAVNWPTGAGGKGNEGVSAFVQRLPNSIGYVEYAYAKQNKMSHVLLRNKDGQFVAPDEVNFKAAAAGADWSKSFYQVLTDQAGKDSWPITGATFILMHKAQDKPAQAAHALKFFEWAYSANGDKMASDLEYVPLPDSVKALVRKQWGEIKDTGGKTVAFK</sequence>
<dbReference type="Proteomes" id="UP000035352">
    <property type="component" value="Chromosome"/>
</dbReference>
<keyword evidence="6 7" id="KW-0592">Phosphate transport</keyword>
<proteinExistence type="inferred from homology"/>
<dbReference type="InterPro" id="IPR024370">
    <property type="entry name" value="PBP_domain"/>
</dbReference>
<keyword evidence="11" id="KW-1185">Reference proteome</keyword>
<feature type="chain" id="PRO_5002551728" description="Phosphate-binding protein PstS" evidence="8">
    <location>
        <begin position="25"/>
        <end position="346"/>
    </location>
</feature>
<dbReference type="NCBIfam" id="NF008171">
    <property type="entry name" value="PRK10918.1"/>
    <property type="match status" value="1"/>
</dbReference>
<evidence type="ECO:0000313" key="11">
    <source>
        <dbReference type="Proteomes" id="UP000035352"/>
    </source>
</evidence>
<dbReference type="NCBIfam" id="TIGR00975">
    <property type="entry name" value="3a0107s03"/>
    <property type="match status" value="1"/>
</dbReference>
<dbReference type="OrthoDB" id="9801510at2"/>
<reference evidence="10 11" key="1">
    <citation type="submission" date="2015-05" db="EMBL/GenBank/DDBJ databases">
        <authorList>
            <person name="Tang B."/>
            <person name="Yu Y."/>
        </authorList>
    </citation>
    <scope>NUCLEOTIDE SEQUENCE [LARGE SCALE GENOMIC DNA]</scope>
    <source>
        <strain evidence="10 11">DSM 7029</strain>
    </source>
</reference>
<evidence type="ECO:0000259" key="9">
    <source>
        <dbReference type="Pfam" id="PF12849"/>
    </source>
</evidence>
<gene>
    <name evidence="10" type="primary">pstS</name>
    <name evidence="10" type="ORF">AAW51_2224</name>
</gene>
<protein>
    <recommendedName>
        <fullName evidence="4 7">Phosphate-binding protein PstS</fullName>
    </recommendedName>
</protein>
<evidence type="ECO:0000313" key="10">
    <source>
        <dbReference type="EMBL" id="AKJ28915.1"/>
    </source>
</evidence>
<dbReference type="RefSeq" id="WP_047194677.1">
    <property type="nucleotide sequence ID" value="NZ_CP011371.1"/>
</dbReference>
<evidence type="ECO:0000256" key="6">
    <source>
        <dbReference type="ARBA" id="ARBA00022592"/>
    </source>
</evidence>
<dbReference type="InterPro" id="IPR005673">
    <property type="entry name" value="ABC_phos-bd_PstS"/>
</dbReference>
<evidence type="ECO:0000256" key="7">
    <source>
        <dbReference type="PIRNR" id="PIRNR002756"/>
    </source>
</evidence>
<comment type="similarity">
    <text evidence="2 7">Belongs to the PstS family.</text>
</comment>
<evidence type="ECO:0000256" key="5">
    <source>
        <dbReference type="ARBA" id="ARBA00022448"/>
    </source>
</evidence>
<dbReference type="SUPFAM" id="SSF53850">
    <property type="entry name" value="Periplasmic binding protein-like II"/>
    <property type="match status" value="1"/>
</dbReference>
<evidence type="ECO:0000256" key="8">
    <source>
        <dbReference type="SAM" id="SignalP"/>
    </source>
</evidence>
<dbReference type="GO" id="GO:0043190">
    <property type="term" value="C:ATP-binding cassette (ABC) transporter complex"/>
    <property type="evidence" value="ECO:0007669"/>
    <property type="project" value="InterPro"/>
</dbReference>
<dbReference type="KEGG" id="pbh:AAW51_2224"/>
<evidence type="ECO:0000256" key="3">
    <source>
        <dbReference type="ARBA" id="ARBA00011529"/>
    </source>
</evidence>
<dbReference type="PANTHER" id="PTHR42996">
    <property type="entry name" value="PHOSPHATE-BINDING PROTEIN PSTS"/>
    <property type="match status" value="1"/>
</dbReference>
<dbReference type="GO" id="GO:0035435">
    <property type="term" value="P:phosphate ion transmembrane transport"/>
    <property type="evidence" value="ECO:0007669"/>
    <property type="project" value="InterPro"/>
</dbReference>
<keyword evidence="5 7" id="KW-0813">Transport</keyword>
<evidence type="ECO:0000256" key="2">
    <source>
        <dbReference type="ARBA" id="ARBA00008725"/>
    </source>
</evidence>
<dbReference type="Gene3D" id="3.40.190.10">
    <property type="entry name" value="Periplasmic binding protein-like II"/>
    <property type="match status" value="2"/>
</dbReference>
<evidence type="ECO:0000256" key="4">
    <source>
        <dbReference type="ARBA" id="ARBA00021889"/>
    </source>
</evidence>
<dbReference type="GO" id="GO:0042301">
    <property type="term" value="F:phosphate ion binding"/>
    <property type="evidence" value="ECO:0007669"/>
    <property type="project" value="InterPro"/>
</dbReference>
<dbReference type="PANTHER" id="PTHR42996:SF1">
    <property type="entry name" value="PHOSPHATE-BINDING PROTEIN PSTS"/>
    <property type="match status" value="1"/>
</dbReference>
<dbReference type="AlphaFoldDB" id="A0A0G3BQT7"/>
<evidence type="ECO:0000256" key="1">
    <source>
        <dbReference type="ARBA" id="ARBA00002841"/>
    </source>
</evidence>
<feature type="signal peptide" evidence="8">
    <location>
        <begin position="1"/>
        <end position="24"/>
    </location>
</feature>
<accession>A0A0G3BQT7</accession>
<keyword evidence="8" id="KW-0732">Signal</keyword>